<gene>
    <name evidence="5" type="ORF">GCM10009717_17300</name>
</gene>
<evidence type="ECO:0000259" key="4">
    <source>
        <dbReference type="Pfam" id="PF17764"/>
    </source>
</evidence>
<evidence type="ECO:0000256" key="1">
    <source>
        <dbReference type="ARBA" id="ARBA00022741"/>
    </source>
</evidence>
<accession>A0ABN2QH44</accession>
<evidence type="ECO:0000256" key="2">
    <source>
        <dbReference type="ARBA" id="ARBA00022840"/>
    </source>
</evidence>
<evidence type="ECO:0000313" key="5">
    <source>
        <dbReference type="EMBL" id="GAA1951789.1"/>
    </source>
</evidence>
<organism evidence="5 6">
    <name type="scientific">Agromyces allii</name>
    <dbReference type="NCBI Taxonomy" id="393607"/>
    <lineage>
        <taxon>Bacteria</taxon>
        <taxon>Bacillati</taxon>
        <taxon>Actinomycetota</taxon>
        <taxon>Actinomycetes</taxon>
        <taxon>Micrococcales</taxon>
        <taxon>Microbacteriaceae</taxon>
        <taxon>Agromyces</taxon>
    </lineage>
</organism>
<dbReference type="InterPro" id="IPR042115">
    <property type="entry name" value="PriA_3primeBD_sf"/>
</dbReference>
<dbReference type="Proteomes" id="UP001499954">
    <property type="component" value="Unassembled WGS sequence"/>
</dbReference>
<name>A0ABN2QH44_9MICO</name>
<dbReference type="InterPro" id="IPR027417">
    <property type="entry name" value="P-loop_NTPase"/>
</dbReference>
<evidence type="ECO:0000256" key="3">
    <source>
        <dbReference type="ARBA" id="ARBA00023125"/>
    </source>
</evidence>
<dbReference type="Gene3D" id="3.40.1440.60">
    <property type="entry name" value="PriA, 3(prime) DNA-binding domain"/>
    <property type="match status" value="1"/>
</dbReference>
<dbReference type="PANTHER" id="PTHR30580">
    <property type="entry name" value="PRIMOSOMAL PROTEIN N"/>
    <property type="match status" value="1"/>
</dbReference>
<dbReference type="PANTHER" id="PTHR30580:SF0">
    <property type="entry name" value="PRIMOSOMAL PROTEIN N"/>
    <property type="match status" value="1"/>
</dbReference>
<keyword evidence="1" id="KW-0547">Nucleotide-binding</keyword>
<feature type="domain" description="Primosomal protein N' 3' DNA-binding" evidence="4">
    <location>
        <begin position="8"/>
        <end position="109"/>
    </location>
</feature>
<dbReference type="Gene3D" id="3.40.50.300">
    <property type="entry name" value="P-loop containing nucleotide triphosphate hydrolases"/>
    <property type="match status" value="1"/>
</dbReference>
<dbReference type="InterPro" id="IPR041222">
    <property type="entry name" value="PriA_3primeBD"/>
</dbReference>
<dbReference type="EMBL" id="BAAAMK010000002">
    <property type="protein sequence ID" value="GAA1951789.1"/>
    <property type="molecule type" value="Genomic_DNA"/>
</dbReference>
<evidence type="ECO:0000313" key="6">
    <source>
        <dbReference type="Proteomes" id="UP001499954"/>
    </source>
</evidence>
<comment type="caution">
    <text evidence="5">The sequence shown here is derived from an EMBL/GenBank/DDBJ whole genome shotgun (WGS) entry which is preliminary data.</text>
</comment>
<dbReference type="RefSeq" id="WP_157413758.1">
    <property type="nucleotide sequence ID" value="NZ_BAAAMK010000002.1"/>
</dbReference>
<dbReference type="Pfam" id="PF17764">
    <property type="entry name" value="PriA_3primeBD"/>
    <property type="match status" value="1"/>
</dbReference>
<keyword evidence="3" id="KW-0238">DNA-binding</keyword>
<keyword evidence="6" id="KW-1185">Reference proteome</keyword>
<keyword evidence="2" id="KW-0067">ATP-binding</keyword>
<reference evidence="5 6" key="1">
    <citation type="journal article" date="2019" name="Int. J. Syst. Evol. Microbiol.">
        <title>The Global Catalogue of Microorganisms (GCM) 10K type strain sequencing project: providing services to taxonomists for standard genome sequencing and annotation.</title>
        <authorList>
            <consortium name="The Broad Institute Genomics Platform"/>
            <consortium name="The Broad Institute Genome Sequencing Center for Infectious Disease"/>
            <person name="Wu L."/>
            <person name="Ma J."/>
        </authorList>
    </citation>
    <scope>NUCLEOTIDE SEQUENCE [LARGE SCALE GENOMIC DNA]</scope>
    <source>
        <strain evidence="5 6">JCM 13584</strain>
    </source>
</reference>
<protein>
    <submittedName>
        <fullName evidence="5">Primosomal protein N</fullName>
    </submittedName>
</protein>
<proteinExistence type="predicted"/>
<sequence length="651" mass="68954">MAGGSVARVLLDSPLPQLDQLFDYRVPERLREQVRPGVRVRAPLRSGGRIANGWLVELADSSEFEGRLSDLEDVVSEVPLLTPEVWALARAAADRAAGNASDVLRLAVPSRYVRVERAWAAAEPDPGPLPVDPAPVHGAASGRVESGIAASERMSLAADPRPVRLSTGVWVGAWALTMAQAAAHALSADRSSLLVVPDYRDQEQLEAALAATVDARRVLRTDARQAGGARFRAFLDATGDAARVVIGNRSTVYAPASRLGLIAMWDDGDALMNEQLSPGVHPRDAALIRQEQSGAALLMLSHSRSLEVQRLVEIGWMHEIPVAGQARPRVIPTEQQHTPETGSARIPSAAWRQAQEAVRSGPVLVQVGRPGNTPSLACDRCREPARCTACGGGLAVPRSGGGAACSLCGTTASGWVCPTCEGTRLRAVTIGASRTAEELGRAFPNTRVVLSDGEKPVLRVGAEPALVIATRGAEPIADGGYRAVLLLDGERMLLRETLRVAEDCLRWWSNAAALVAPGSPVFLVGVGGALATAFTTWRQADWASTELAARRALRFPPAVRVASVSASAANVGAAITGVESVGGVDVLGPVPVDDGLVRALVRFDYASGGRVANELRSEMIRVATERRRPVAGRPVRRPAVLRVRFDDPEVP</sequence>